<reference evidence="5 6" key="1">
    <citation type="submission" date="2024-10" db="EMBL/GenBank/DDBJ databases">
        <authorList>
            <person name="Riesco R."/>
        </authorList>
    </citation>
    <scope>NUCLEOTIDE SEQUENCE [LARGE SCALE GENOMIC DNA]</scope>
    <source>
        <strain evidence="4 6">NCIMB 15448</strain>
        <strain evidence="2 5">NCIMB 15449</strain>
        <strain evidence="3 7">NCIMB 15450</strain>
    </source>
</reference>
<sequence>MRSLRLPADDGTLLHVGVTGKGPDVVVLPGGPGCVHYLEDDDLAPRGLRAWYPEPRGVGRSQGGAHDLDQAVSDIEAVRRAAGLDSWMVLGHSWGSDLAVRYALDHPGRVRSVVGIAGHGLHKDRTWSQIYESSQHLESDIEIVWEPTVHAALSASFVEWIHEPELFRRLADSPVPMTFIAAETDIRPSWPLRQLAALVPHGTFEEVSGVGHNLWATDPSVWVDVITRAFRAQIDNVDC</sequence>
<organism evidence="2 5">
    <name type="scientific">Antrihabitans spumae</name>
    <dbReference type="NCBI Taxonomy" id="3373370"/>
    <lineage>
        <taxon>Bacteria</taxon>
        <taxon>Bacillati</taxon>
        <taxon>Actinomycetota</taxon>
        <taxon>Actinomycetes</taxon>
        <taxon>Mycobacteriales</taxon>
        <taxon>Nocardiaceae</taxon>
        <taxon>Antrihabitans</taxon>
    </lineage>
</organism>
<feature type="domain" description="AB hydrolase-1" evidence="1">
    <location>
        <begin position="25"/>
        <end position="129"/>
    </location>
</feature>
<dbReference type="InterPro" id="IPR029058">
    <property type="entry name" value="AB_hydrolase_fold"/>
</dbReference>
<proteinExistence type="predicted"/>
<keyword evidence="2" id="KW-0378">Hydrolase</keyword>
<dbReference type="EMBL" id="JBIMSO010000032">
    <property type="protein sequence ID" value="MFH5207957.1"/>
    <property type="molecule type" value="Genomic_DNA"/>
</dbReference>
<dbReference type="Proteomes" id="UP001609175">
    <property type="component" value="Unassembled WGS sequence"/>
</dbReference>
<dbReference type="Proteomes" id="UP001609219">
    <property type="component" value="Unassembled WGS sequence"/>
</dbReference>
<accession>A0ABW7JJ17</accession>
<keyword evidence="7" id="KW-1185">Reference proteome</keyword>
<gene>
    <name evidence="4" type="ORF">ACHIPV_07810</name>
    <name evidence="2" type="ORF">ACHIPZ_06975</name>
    <name evidence="3" type="ORF">ACHIRB_12495</name>
</gene>
<dbReference type="InterPro" id="IPR000073">
    <property type="entry name" value="AB_hydrolase_1"/>
</dbReference>
<protein>
    <submittedName>
        <fullName evidence="2">Alpha/beta fold hydrolase</fullName>
    </submittedName>
</protein>
<evidence type="ECO:0000313" key="4">
    <source>
        <dbReference type="EMBL" id="MFH5241791.1"/>
    </source>
</evidence>
<dbReference type="GO" id="GO:0016787">
    <property type="term" value="F:hydrolase activity"/>
    <property type="evidence" value="ECO:0007669"/>
    <property type="project" value="UniProtKB-KW"/>
</dbReference>
<evidence type="ECO:0000313" key="5">
    <source>
        <dbReference type="Proteomes" id="UP001609175"/>
    </source>
</evidence>
<dbReference type="SUPFAM" id="SSF53474">
    <property type="entry name" value="alpha/beta-Hydrolases"/>
    <property type="match status" value="1"/>
</dbReference>
<dbReference type="Pfam" id="PF00561">
    <property type="entry name" value="Abhydrolase_1"/>
    <property type="match status" value="1"/>
</dbReference>
<name>A0ABW7JJ17_9NOCA</name>
<evidence type="ECO:0000259" key="1">
    <source>
        <dbReference type="Pfam" id="PF00561"/>
    </source>
</evidence>
<evidence type="ECO:0000313" key="3">
    <source>
        <dbReference type="EMBL" id="MFH5229382.1"/>
    </source>
</evidence>
<dbReference type="EMBL" id="JBIMSP010000008">
    <property type="protein sequence ID" value="MFH5241791.1"/>
    <property type="molecule type" value="Genomic_DNA"/>
</dbReference>
<evidence type="ECO:0000313" key="7">
    <source>
        <dbReference type="Proteomes" id="UP001609219"/>
    </source>
</evidence>
<dbReference type="EMBL" id="JBIMSN010000052">
    <property type="protein sequence ID" value="MFH5229382.1"/>
    <property type="molecule type" value="Genomic_DNA"/>
</dbReference>
<dbReference type="Proteomes" id="UP001609176">
    <property type="component" value="Unassembled WGS sequence"/>
</dbReference>
<dbReference type="PANTHER" id="PTHR43798:SF24">
    <property type="entry name" value="CIS-3-ALKYL-4-ALKYLOXETAN-2-ONE DECARBOXYLASE"/>
    <property type="match status" value="1"/>
</dbReference>
<evidence type="ECO:0000313" key="2">
    <source>
        <dbReference type="EMBL" id="MFH5207957.1"/>
    </source>
</evidence>
<dbReference type="Gene3D" id="3.40.50.1820">
    <property type="entry name" value="alpha/beta hydrolase"/>
    <property type="match status" value="1"/>
</dbReference>
<dbReference type="InterPro" id="IPR050266">
    <property type="entry name" value="AB_hydrolase_sf"/>
</dbReference>
<dbReference type="PANTHER" id="PTHR43798">
    <property type="entry name" value="MONOACYLGLYCEROL LIPASE"/>
    <property type="match status" value="1"/>
</dbReference>
<dbReference type="RefSeq" id="WP_395113394.1">
    <property type="nucleotide sequence ID" value="NZ_JBIMSN010000052.1"/>
</dbReference>
<comment type="caution">
    <text evidence="2">The sequence shown here is derived from an EMBL/GenBank/DDBJ whole genome shotgun (WGS) entry which is preliminary data.</text>
</comment>
<evidence type="ECO:0000313" key="6">
    <source>
        <dbReference type="Proteomes" id="UP001609176"/>
    </source>
</evidence>